<feature type="transmembrane region" description="Helical" evidence="8">
    <location>
        <begin position="100"/>
        <end position="120"/>
    </location>
</feature>
<dbReference type="PANTHER" id="PTHR11388:SF76">
    <property type="entry name" value="SOLUTE CARRIER ORGANIC ANION TRANSPORTER FAMILY MEMBER"/>
    <property type="match status" value="1"/>
</dbReference>
<dbReference type="GO" id="GO:0015347">
    <property type="term" value="F:sodium-independent organic anion transmembrane transporter activity"/>
    <property type="evidence" value="ECO:0007669"/>
    <property type="project" value="TreeGrafter"/>
</dbReference>
<dbReference type="Proteomes" id="UP000494040">
    <property type="component" value="Unassembled WGS sequence"/>
</dbReference>
<dbReference type="Gene3D" id="1.20.1250.20">
    <property type="entry name" value="MFS general substrate transporter like domains"/>
    <property type="match status" value="1"/>
</dbReference>
<evidence type="ECO:0000256" key="1">
    <source>
        <dbReference type="ARBA" id="ARBA00004651"/>
    </source>
</evidence>
<keyword evidence="12" id="KW-1185">Reference proteome</keyword>
<feature type="transmembrane region" description="Helical" evidence="8">
    <location>
        <begin position="193"/>
        <end position="219"/>
    </location>
</feature>
<feature type="domain" description="Kazal-like" evidence="10">
    <location>
        <begin position="448"/>
        <end position="506"/>
    </location>
</feature>
<evidence type="ECO:0000256" key="4">
    <source>
        <dbReference type="ARBA" id="ARBA00022692"/>
    </source>
</evidence>
<sequence length="680" mass="75403">MSNLDQGWFNLHLISSATIITIGMWINRRRSSSVYNEEDSKCGLGTFKPDWLQKMASKKVFIVIFGLLGMNEIAVGSYFVGTISTIEKRFKLPSSTTGMISSSWDAGATVALIFIAYYGGTGHKTRWVARCSIFAGIACFMIYLPHLIFGPGELYTSPKNMTSGNSSYLSYGNLCSDPNQPVENCSLNSEGRIALIILICAYLLLGVGTSSYYTLGAAYLDDNVMKNKFPFLFALVACIRYVGPTLGYLTSSYTLSTYVDPNVTPDFTQEDPRWIGAWYKAWIPFGTIEMTLALGIAFFPRLLPREADRRKQNDNMRKTKKKQSLQDFKETIGRLLKNPVLMFNTFSSTFYVFGLMGYWIFMPKYIETQFRQTASKASLITGTVGLVCTAVGVVSSGAVISKFKPRPRYLAAWNVFTELIDVIGHISFAYIGCFKEDFHGSYNDEGSWDLIKSCNSNCSCSTNMQYTPVCSYDNKTTFYSPCHAGCLTSTIADNGAKIFSNCSCIGGLGQAVDGACPVECENQFYIFLVILCFMKFLSSTGRSGNTIIQYRSVAPEDKAISIAFTEVILAVITFIPSPIIYGLLLDSSCLVWGQTCGKTGNCWLYHGKELRYLLNFTSSAFLLLGTLLDIGVLYNVGSLQIYDEVALNEEQTKSDKDNEQPLLDLKPNSANHIHTENANS</sequence>
<dbReference type="GO" id="GO:0016323">
    <property type="term" value="C:basolateral plasma membrane"/>
    <property type="evidence" value="ECO:0007669"/>
    <property type="project" value="TreeGrafter"/>
</dbReference>
<feature type="transmembrane region" description="Helical" evidence="8">
    <location>
        <begin position="6"/>
        <end position="26"/>
    </location>
</feature>
<dbReference type="PANTHER" id="PTHR11388">
    <property type="entry name" value="ORGANIC ANION TRANSPORTER"/>
    <property type="match status" value="1"/>
</dbReference>
<feature type="transmembrane region" description="Helical" evidence="8">
    <location>
        <begin position="613"/>
        <end position="634"/>
    </location>
</feature>
<evidence type="ECO:0000256" key="7">
    <source>
        <dbReference type="ARBA" id="ARBA00023157"/>
    </source>
</evidence>
<evidence type="ECO:0000313" key="11">
    <source>
        <dbReference type="EnsemblMetazoa" id="XP_014246026.1"/>
    </source>
</evidence>
<dbReference type="Pfam" id="PF03137">
    <property type="entry name" value="OATP"/>
    <property type="match status" value="1"/>
</dbReference>
<dbReference type="AlphaFoldDB" id="A0A8I6TDB7"/>
<organism evidence="11 12">
    <name type="scientific">Cimex lectularius</name>
    <name type="common">Bed bug</name>
    <name type="synonym">Acanthia lectularia</name>
    <dbReference type="NCBI Taxonomy" id="79782"/>
    <lineage>
        <taxon>Eukaryota</taxon>
        <taxon>Metazoa</taxon>
        <taxon>Ecdysozoa</taxon>
        <taxon>Arthropoda</taxon>
        <taxon>Hexapoda</taxon>
        <taxon>Insecta</taxon>
        <taxon>Pterygota</taxon>
        <taxon>Neoptera</taxon>
        <taxon>Paraneoptera</taxon>
        <taxon>Hemiptera</taxon>
        <taxon>Heteroptera</taxon>
        <taxon>Panheteroptera</taxon>
        <taxon>Cimicomorpha</taxon>
        <taxon>Cimicidae</taxon>
        <taxon>Cimex</taxon>
    </lineage>
</organism>
<dbReference type="GO" id="GO:0006811">
    <property type="term" value="P:monoatomic ion transport"/>
    <property type="evidence" value="ECO:0007669"/>
    <property type="project" value="UniProtKB-KW"/>
</dbReference>
<evidence type="ECO:0000256" key="5">
    <source>
        <dbReference type="ARBA" id="ARBA00022989"/>
    </source>
</evidence>
<accession>A0A8I6TDB7</accession>
<dbReference type="InterPro" id="IPR036058">
    <property type="entry name" value="Kazal_dom_sf"/>
</dbReference>
<keyword evidence="3" id="KW-1003">Cell membrane</keyword>
<feature type="transmembrane region" description="Helical" evidence="8">
    <location>
        <begin position="281"/>
        <end position="303"/>
    </location>
</feature>
<proteinExistence type="inferred from homology"/>
<comment type="subcellular location">
    <subcellularLocation>
        <location evidence="1 8">Cell membrane</location>
        <topology evidence="1 8">Multi-pass membrane protein</topology>
    </subcellularLocation>
</comment>
<evidence type="ECO:0000256" key="2">
    <source>
        <dbReference type="ARBA" id="ARBA00009657"/>
    </source>
</evidence>
<feature type="transmembrane region" description="Helical" evidence="8">
    <location>
        <begin position="60"/>
        <end position="80"/>
    </location>
</feature>
<keyword evidence="7" id="KW-1015">Disulfide bond</keyword>
<reference evidence="11" key="1">
    <citation type="submission" date="2022-01" db="UniProtKB">
        <authorList>
            <consortium name="EnsemblMetazoa"/>
        </authorList>
    </citation>
    <scope>IDENTIFICATION</scope>
</reference>
<dbReference type="SUPFAM" id="SSF103473">
    <property type="entry name" value="MFS general substrate transporter"/>
    <property type="match status" value="1"/>
</dbReference>
<evidence type="ECO:0000256" key="6">
    <source>
        <dbReference type="ARBA" id="ARBA00023136"/>
    </source>
</evidence>
<dbReference type="EnsemblMetazoa" id="XM_014390540.2">
    <property type="protein sequence ID" value="XP_014246026.1"/>
    <property type="gene ID" value="LOC106664629"/>
</dbReference>
<dbReference type="KEGG" id="clec:106664629"/>
<dbReference type="InterPro" id="IPR004156">
    <property type="entry name" value="OATP"/>
</dbReference>
<dbReference type="OrthoDB" id="5062115at2759"/>
<dbReference type="InterPro" id="IPR002350">
    <property type="entry name" value="Kazal_dom"/>
</dbReference>
<feature type="transmembrane region" description="Helical" evidence="8">
    <location>
        <begin position="127"/>
        <end position="149"/>
    </location>
</feature>
<feature type="region of interest" description="Disordered" evidence="9">
    <location>
        <begin position="652"/>
        <end position="680"/>
    </location>
</feature>
<feature type="transmembrane region" description="Helical" evidence="8">
    <location>
        <begin position="559"/>
        <end position="584"/>
    </location>
</feature>
<evidence type="ECO:0000313" key="12">
    <source>
        <dbReference type="Proteomes" id="UP000494040"/>
    </source>
</evidence>
<keyword evidence="4 8" id="KW-0812">Transmembrane</keyword>
<evidence type="ECO:0000256" key="8">
    <source>
        <dbReference type="RuleBase" id="RU362056"/>
    </source>
</evidence>
<keyword evidence="6 8" id="KW-0472">Membrane</keyword>
<name>A0A8I6TDB7_CIMLE</name>
<evidence type="ECO:0000256" key="9">
    <source>
        <dbReference type="SAM" id="MobiDB-lite"/>
    </source>
</evidence>
<protein>
    <recommendedName>
        <fullName evidence="8">Solute carrier organic anion transporter family member</fullName>
    </recommendedName>
</protein>
<dbReference type="CDD" id="cd17336">
    <property type="entry name" value="MFS_SLCO_OATP"/>
    <property type="match status" value="1"/>
</dbReference>
<comment type="caution">
    <text evidence="8">Lacks conserved residue(s) required for the propagation of feature annotation.</text>
</comment>
<evidence type="ECO:0000256" key="3">
    <source>
        <dbReference type="ARBA" id="ARBA00022475"/>
    </source>
</evidence>
<gene>
    <name evidence="11" type="primary">106664629</name>
</gene>
<feature type="transmembrane region" description="Helical" evidence="8">
    <location>
        <begin position="231"/>
        <end position="249"/>
    </location>
</feature>
<comment type="similarity">
    <text evidence="2 8">Belongs to the organo anion transporter (TC 2.A.60) family.</text>
</comment>
<feature type="compositionally biased region" description="Polar residues" evidence="9">
    <location>
        <begin position="668"/>
        <end position="680"/>
    </location>
</feature>
<dbReference type="PROSITE" id="PS51465">
    <property type="entry name" value="KAZAL_2"/>
    <property type="match status" value="1"/>
</dbReference>
<feature type="transmembrane region" description="Helical" evidence="8">
    <location>
        <begin position="380"/>
        <end position="400"/>
    </location>
</feature>
<evidence type="ECO:0000259" key="10">
    <source>
        <dbReference type="PROSITE" id="PS51465"/>
    </source>
</evidence>
<dbReference type="InterPro" id="IPR036259">
    <property type="entry name" value="MFS_trans_sf"/>
</dbReference>
<keyword evidence="5 8" id="KW-1133">Transmembrane helix</keyword>
<dbReference type="Pfam" id="PF07648">
    <property type="entry name" value="Kazal_2"/>
    <property type="match status" value="1"/>
</dbReference>
<dbReference type="OMA" id="YMICFSA"/>
<keyword evidence="8" id="KW-0406">Ion transport</keyword>
<dbReference type="GO" id="GO:0043252">
    <property type="term" value="P:sodium-independent organic anion transport"/>
    <property type="evidence" value="ECO:0007669"/>
    <property type="project" value="TreeGrafter"/>
</dbReference>
<keyword evidence="8" id="KW-0813">Transport</keyword>
<dbReference type="SUPFAM" id="SSF100895">
    <property type="entry name" value="Kazal-type serine protease inhibitors"/>
    <property type="match status" value="1"/>
</dbReference>
<feature type="transmembrane region" description="Helical" evidence="8">
    <location>
        <begin position="340"/>
        <end position="360"/>
    </location>
</feature>
<dbReference type="NCBIfam" id="TIGR00805">
    <property type="entry name" value="oat"/>
    <property type="match status" value="1"/>
</dbReference>